<name>A0AAV8YI32_9CUCU</name>
<dbReference type="AlphaFoldDB" id="A0AAV8YI32"/>
<dbReference type="EMBL" id="JAPWTK010000093">
    <property type="protein sequence ID" value="KAJ8950890.1"/>
    <property type="molecule type" value="Genomic_DNA"/>
</dbReference>
<evidence type="ECO:0000313" key="2">
    <source>
        <dbReference type="Proteomes" id="UP001162162"/>
    </source>
</evidence>
<keyword evidence="2" id="KW-1185">Reference proteome</keyword>
<evidence type="ECO:0000313" key="1">
    <source>
        <dbReference type="EMBL" id="KAJ8950890.1"/>
    </source>
</evidence>
<dbReference type="Proteomes" id="UP001162162">
    <property type="component" value="Unassembled WGS sequence"/>
</dbReference>
<reference evidence="1" key="1">
    <citation type="journal article" date="2023" name="Insect Mol. Biol.">
        <title>Genome sequencing provides insights into the evolution of gene families encoding plant cell wall-degrading enzymes in longhorned beetles.</title>
        <authorList>
            <person name="Shin N.R."/>
            <person name="Okamura Y."/>
            <person name="Kirsch R."/>
            <person name="Pauchet Y."/>
        </authorList>
    </citation>
    <scope>NUCLEOTIDE SEQUENCE</scope>
    <source>
        <strain evidence="1">AMC_N1</strain>
    </source>
</reference>
<organism evidence="1 2">
    <name type="scientific">Aromia moschata</name>
    <dbReference type="NCBI Taxonomy" id="1265417"/>
    <lineage>
        <taxon>Eukaryota</taxon>
        <taxon>Metazoa</taxon>
        <taxon>Ecdysozoa</taxon>
        <taxon>Arthropoda</taxon>
        <taxon>Hexapoda</taxon>
        <taxon>Insecta</taxon>
        <taxon>Pterygota</taxon>
        <taxon>Neoptera</taxon>
        <taxon>Endopterygota</taxon>
        <taxon>Coleoptera</taxon>
        <taxon>Polyphaga</taxon>
        <taxon>Cucujiformia</taxon>
        <taxon>Chrysomeloidea</taxon>
        <taxon>Cerambycidae</taxon>
        <taxon>Cerambycinae</taxon>
        <taxon>Callichromatini</taxon>
        <taxon>Aromia</taxon>
    </lineage>
</organism>
<comment type="caution">
    <text evidence="1">The sequence shown here is derived from an EMBL/GenBank/DDBJ whole genome shotgun (WGS) entry which is preliminary data.</text>
</comment>
<gene>
    <name evidence="1" type="ORF">NQ318_011191</name>
</gene>
<protein>
    <submittedName>
        <fullName evidence="1">Uncharacterized protein</fullName>
    </submittedName>
</protein>
<sequence length="106" mass="12042">MKQSQTSVSEEMLPTSLTKHTIRLWIVDAHSRTFKYTTNPSAHLPTVSDAQYAMRLLMILARVVLLVLLKRGFHDASLTALSRSWPRSPCPRSPLSSTERCIFTTR</sequence>
<accession>A0AAV8YI32</accession>
<proteinExistence type="predicted"/>